<feature type="transmembrane region" description="Helical" evidence="6">
    <location>
        <begin position="74"/>
        <end position="94"/>
    </location>
</feature>
<name>A0AAW9QUX5_9GAMM</name>
<feature type="domain" description="GtrA/DPMS transmembrane" evidence="7">
    <location>
        <begin position="10"/>
        <end position="124"/>
    </location>
</feature>
<keyword evidence="5 6" id="KW-0472">Membrane</keyword>
<evidence type="ECO:0000256" key="4">
    <source>
        <dbReference type="ARBA" id="ARBA00022989"/>
    </source>
</evidence>
<dbReference type="AlphaFoldDB" id="A0AAW9QUX5"/>
<keyword evidence="4 6" id="KW-1133">Transmembrane helix</keyword>
<evidence type="ECO:0000259" key="7">
    <source>
        <dbReference type="Pfam" id="PF04138"/>
    </source>
</evidence>
<dbReference type="EMBL" id="JBBDHC010000001">
    <property type="protein sequence ID" value="MEJ1248273.1"/>
    <property type="molecule type" value="Genomic_DNA"/>
</dbReference>
<proteinExistence type="inferred from homology"/>
<dbReference type="PANTHER" id="PTHR38459:SF1">
    <property type="entry name" value="PROPHAGE BACTOPRENOL-LINKED GLUCOSE TRANSLOCASE HOMOLOG"/>
    <property type="match status" value="1"/>
</dbReference>
<evidence type="ECO:0000256" key="2">
    <source>
        <dbReference type="ARBA" id="ARBA00009399"/>
    </source>
</evidence>
<evidence type="ECO:0000256" key="1">
    <source>
        <dbReference type="ARBA" id="ARBA00004141"/>
    </source>
</evidence>
<keyword evidence="3 6" id="KW-0812">Transmembrane</keyword>
<organism evidence="8 9">
    <name type="scientific">Denitratimonas tolerans</name>
    <dbReference type="NCBI Taxonomy" id="1338420"/>
    <lineage>
        <taxon>Bacteria</taxon>
        <taxon>Pseudomonadati</taxon>
        <taxon>Pseudomonadota</taxon>
        <taxon>Gammaproteobacteria</taxon>
        <taxon>Lysobacterales</taxon>
        <taxon>Lysobacteraceae</taxon>
        <taxon>Denitratimonas</taxon>
    </lineage>
</organism>
<reference evidence="8 9" key="1">
    <citation type="journal article" date="2016" name="Antonie Van Leeuwenhoek">
        <title>Denitratimonas tolerans gen. nov., sp. nov., a denitrifying bacterium isolated from a bioreactor for tannery wastewater treatment.</title>
        <authorList>
            <person name="Han S.I."/>
            <person name="Kim J.O."/>
            <person name="Lee Y.R."/>
            <person name="Ekpeghere K.I."/>
            <person name="Koh S.C."/>
            <person name="Whang K.S."/>
        </authorList>
    </citation>
    <scope>NUCLEOTIDE SEQUENCE [LARGE SCALE GENOMIC DNA]</scope>
    <source>
        <strain evidence="8 9">KACC 17565</strain>
    </source>
</reference>
<dbReference type="InterPro" id="IPR051401">
    <property type="entry name" value="GtrA_CellWall_Glycosyl"/>
</dbReference>
<evidence type="ECO:0000313" key="9">
    <source>
        <dbReference type="Proteomes" id="UP001364472"/>
    </source>
</evidence>
<dbReference type="RefSeq" id="WP_337333981.1">
    <property type="nucleotide sequence ID" value="NZ_JBBDHC010000001.1"/>
</dbReference>
<evidence type="ECO:0000313" key="8">
    <source>
        <dbReference type="EMBL" id="MEJ1248273.1"/>
    </source>
</evidence>
<comment type="similarity">
    <text evidence="2">Belongs to the GtrA family.</text>
</comment>
<evidence type="ECO:0000256" key="3">
    <source>
        <dbReference type="ARBA" id="ARBA00022692"/>
    </source>
</evidence>
<comment type="caution">
    <text evidence="8">The sequence shown here is derived from an EMBL/GenBank/DDBJ whole genome shotgun (WGS) entry which is preliminary data.</text>
</comment>
<dbReference type="GO" id="GO:0000271">
    <property type="term" value="P:polysaccharide biosynthetic process"/>
    <property type="evidence" value="ECO:0007669"/>
    <property type="project" value="InterPro"/>
</dbReference>
<feature type="transmembrane region" description="Helical" evidence="6">
    <location>
        <begin position="100"/>
        <end position="119"/>
    </location>
</feature>
<dbReference type="Proteomes" id="UP001364472">
    <property type="component" value="Unassembled WGS sequence"/>
</dbReference>
<evidence type="ECO:0000256" key="5">
    <source>
        <dbReference type="ARBA" id="ARBA00023136"/>
    </source>
</evidence>
<dbReference type="PANTHER" id="PTHR38459">
    <property type="entry name" value="PROPHAGE BACTOPRENOL-LINKED GLUCOSE TRANSLOCASE HOMOLOG"/>
    <property type="match status" value="1"/>
</dbReference>
<dbReference type="Pfam" id="PF04138">
    <property type="entry name" value="GtrA_DPMS_TM"/>
    <property type="match status" value="1"/>
</dbReference>
<dbReference type="InterPro" id="IPR007267">
    <property type="entry name" value="GtrA_DPMS_TM"/>
</dbReference>
<dbReference type="GO" id="GO:0005886">
    <property type="term" value="C:plasma membrane"/>
    <property type="evidence" value="ECO:0007669"/>
    <property type="project" value="TreeGrafter"/>
</dbReference>
<accession>A0AAW9QUX5</accession>
<sequence>MSILRQVPLFLLMGGVQLVLDSAVTIGLSRAGLALGLANVIGRVCGAMLGFWLNGRFTFGGPGSRLGRAALVRFLAAWLLLTAASTLGLAAIASNLSLQAAWIAKPVVEAALAVASFFISRHWVYRAA</sequence>
<feature type="transmembrane region" description="Helical" evidence="6">
    <location>
        <begin position="33"/>
        <end position="53"/>
    </location>
</feature>
<keyword evidence="9" id="KW-1185">Reference proteome</keyword>
<protein>
    <submittedName>
        <fullName evidence="8">GtrA family protein</fullName>
    </submittedName>
</protein>
<evidence type="ECO:0000256" key="6">
    <source>
        <dbReference type="SAM" id="Phobius"/>
    </source>
</evidence>
<comment type="subcellular location">
    <subcellularLocation>
        <location evidence="1">Membrane</location>
        <topology evidence="1">Multi-pass membrane protein</topology>
    </subcellularLocation>
</comment>
<gene>
    <name evidence="8" type="ORF">WB794_01065</name>
</gene>